<dbReference type="InterPro" id="IPR036922">
    <property type="entry name" value="Rieske_2Fe-2S_sf"/>
</dbReference>
<dbReference type="PANTHER" id="PTHR43756">
    <property type="entry name" value="CHOLINE MONOOXYGENASE, CHLOROPLASTIC"/>
    <property type="match status" value="1"/>
</dbReference>
<keyword evidence="10" id="KW-0223">Dioxygenase</keyword>
<organism evidence="10 11">
    <name type="scientific">Pelomonas baiyunensis</name>
    <dbReference type="NCBI Taxonomy" id="3299026"/>
    <lineage>
        <taxon>Bacteria</taxon>
        <taxon>Pseudomonadati</taxon>
        <taxon>Pseudomonadota</taxon>
        <taxon>Betaproteobacteria</taxon>
        <taxon>Burkholderiales</taxon>
        <taxon>Sphaerotilaceae</taxon>
        <taxon>Roseateles</taxon>
    </lineage>
</organism>
<evidence type="ECO:0000256" key="4">
    <source>
        <dbReference type="ARBA" id="ARBA00022723"/>
    </source>
</evidence>
<dbReference type="Pfam" id="PF00848">
    <property type="entry name" value="Ring_hydroxyl_A"/>
    <property type="match status" value="1"/>
</dbReference>
<dbReference type="Proteomes" id="UP001606303">
    <property type="component" value="Unassembled WGS sequence"/>
</dbReference>
<dbReference type="InterPro" id="IPR015881">
    <property type="entry name" value="ARHD_Rieske_2Fe_2S"/>
</dbReference>
<dbReference type="RefSeq" id="WP_394386941.1">
    <property type="nucleotide sequence ID" value="NZ_JBIGIB010000006.1"/>
</dbReference>
<keyword evidence="4" id="KW-0479">Metal-binding</keyword>
<comment type="cofactor">
    <cofactor evidence="1">
        <name>Fe cation</name>
        <dbReference type="ChEBI" id="CHEBI:24875"/>
    </cofactor>
</comment>
<evidence type="ECO:0000256" key="7">
    <source>
        <dbReference type="ARBA" id="ARBA00023014"/>
    </source>
</evidence>
<dbReference type="CDD" id="cd00680">
    <property type="entry name" value="RHO_alpha_C"/>
    <property type="match status" value="1"/>
</dbReference>
<dbReference type="EC" id="1.14.13.-" evidence="10"/>
<sequence>MNSFLRDRYWHLLCHASELPQPGDFLKLRWLDQDVVVASDQGNLVVFDNLCPHRGAKFFNTEYGNGPITCRYHGWTHHGGELHIPCRHKFQDAELAGLSLSTLKIDWCGDFLFASPQPAHSLDEQLGDLFNPLAAISMEIQGRHAWNAYTYQCDWKLAIENALDSLHTPFVHKDSLNRLRLSDPVNSYSGANSVARFQICDEAVLKRLKSTARLFAGTERFEGYMSMYLFPFTMLTSTFGYSYSLQHFFPSDQPQRTHFYSRLLRGSLRAGLPANALDHFFDSSAEINKTVFEEDNAICREMEFSRYSIHDVARLSTDEEKIVHFRKTLQAVQARAAQSA</sequence>
<name>A0ABW7H3B9_9BURK</name>
<dbReference type="InterPro" id="IPR017941">
    <property type="entry name" value="Rieske_2Fe-2S"/>
</dbReference>
<dbReference type="Gene3D" id="3.90.380.10">
    <property type="entry name" value="Naphthalene 1,2-dioxygenase Alpha Subunit, Chain A, domain 1"/>
    <property type="match status" value="1"/>
</dbReference>
<accession>A0ABW7H3B9</accession>
<evidence type="ECO:0000256" key="1">
    <source>
        <dbReference type="ARBA" id="ARBA00001962"/>
    </source>
</evidence>
<dbReference type="SUPFAM" id="SSF55961">
    <property type="entry name" value="Bet v1-like"/>
    <property type="match status" value="1"/>
</dbReference>
<dbReference type="PANTHER" id="PTHR43756:SF5">
    <property type="entry name" value="CHOLINE MONOOXYGENASE, CHLOROPLASTIC"/>
    <property type="match status" value="1"/>
</dbReference>
<evidence type="ECO:0000256" key="8">
    <source>
        <dbReference type="ARBA" id="ARBA00023027"/>
    </source>
</evidence>
<comment type="similarity">
    <text evidence="2">Belongs to the bacterial ring-hydroxylating dioxygenase alpha subunit family.</text>
</comment>
<dbReference type="EMBL" id="JBIGIB010000006">
    <property type="protein sequence ID" value="MFG6468680.1"/>
    <property type="molecule type" value="Genomic_DNA"/>
</dbReference>
<evidence type="ECO:0000313" key="10">
    <source>
        <dbReference type="EMBL" id="MFG6468680.1"/>
    </source>
</evidence>
<evidence type="ECO:0000256" key="3">
    <source>
        <dbReference type="ARBA" id="ARBA00022714"/>
    </source>
</evidence>
<reference evidence="10 11" key="1">
    <citation type="submission" date="2024-08" db="EMBL/GenBank/DDBJ databases">
        <authorList>
            <person name="Lu H."/>
        </authorList>
    </citation>
    <scope>NUCLEOTIDE SEQUENCE [LARGE SCALE GENOMIC DNA]</scope>
    <source>
        <strain evidence="10 11">BYS87W</strain>
    </source>
</reference>
<dbReference type="InterPro" id="IPR015879">
    <property type="entry name" value="Ring_hydroxy_dOase_asu_C_dom"/>
</dbReference>
<keyword evidence="5 10" id="KW-0560">Oxidoreductase</keyword>
<keyword evidence="11" id="KW-1185">Reference proteome</keyword>
<evidence type="ECO:0000256" key="2">
    <source>
        <dbReference type="ARBA" id="ARBA00008751"/>
    </source>
</evidence>
<dbReference type="SUPFAM" id="SSF50022">
    <property type="entry name" value="ISP domain"/>
    <property type="match status" value="1"/>
</dbReference>
<dbReference type="PROSITE" id="PS51296">
    <property type="entry name" value="RIESKE"/>
    <property type="match status" value="1"/>
</dbReference>
<proteinExistence type="inferred from homology"/>
<dbReference type="GO" id="GO:0051213">
    <property type="term" value="F:dioxygenase activity"/>
    <property type="evidence" value="ECO:0007669"/>
    <property type="project" value="UniProtKB-KW"/>
</dbReference>
<keyword evidence="8" id="KW-0520">NAD</keyword>
<dbReference type="PROSITE" id="PS00570">
    <property type="entry name" value="RING_HYDROXYL_ALPHA"/>
    <property type="match status" value="1"/>
</dbReference>
<dbReference type="InterPro" id="IPR001663">
    <property type="entry name" value="Rng_hydr_dOase-A"/>
</dbReference>
<feature type="domain" description="Rieske" evidence="9">
    <location>
        <begin position="10"/>
        <end position="114"/>
    </location>
</feature>
<keyword evidence="6" id="KW-0408">Iron</keyword>
<comment type="caution">
    <text evidence="10">The sequence shown here is derived from an EMBL/GenBank/DDBJ whole genome shotgun (WGS) entry which is preliminary data.</text>
</comment>
<evidence type="ECO:0000256" key="5">
    <source>
        <dbReference type="ARBA" id="ARBA00023002"/>
    </source>
</evidence>
<keyword evidence="7" id="KW-0411">Iron-sulfur</keyword>
<dbReference type="Gene3D" id="2.102.10.10">
    <property type="entry name" value="Rieske [2Fe-2S] iron-sulphur domain"/>
    <property type="match status" value="1"/>
</dbReference>
<gene>
    <name evidence="10" type="ORF">ACG01O_18805</name>
</gene>
<evidence type="ECO:0000256" key="6">
    <source>
        <dbReference type="ARBA" id="ARBA00023004"/>
    </source>
</evidence>
<evidence type="ECO:0000259" key="9">
    <source>
        <dbReference type="PROSITE" id="PS51296"/>
    </source>
</evidence>
<dbReference type="CDD" id="cd03469">
    <property type="entry name" value="Rieske_RO_Alpha_N"/>
    <property type="match status" value="1"/>
</dbReference>
<evidence type="ECO:0000313" key="11">
    <source>
        <dbReference type="Proteomes" id="UP001606303"/>
    </source>
</evidence>
<keyword evidence="3" id="KW-0001">2Fe-2S</keyword>
<protein>
    <submittedName>
        <fullName evidence="10">Aromatic ring-hydroxylating dioxygenase subunit alpha</fullName>
        <ecNumber evidence="10">1.14.13.-</ecNumber>
    </submittedName>
</protein>
<dbReference type="Pfam" id="PF00355">
    <property type="entry name" value="Rieske"/>
    <property type="match status" value="1"/>
</dbReference>